<evidence type="ECO:0000256" key="5">
    <source>
        <dbReference type="ARBA" id="ARBA00022960"/>
    </source>
</evidence>
<dbReference type="GO" id="GO:0071555">
    <property type="term" value="P:cell wall organization"/>
    <property type="evidence" value="ECO:0007669"/>
    <property type="project" value="UniProtKB-KW"/>
</dbReference>
<dbReference type="Gene3D" id="3.40.710.10">
    <property type="entry name" value="DD-peptidase/beta-lactamase superfamily"/>
    <property type="match status" value="1"/>
</dbReference>
<dbReference type="GO" id="GO:0008658">
    <property type="term" value="F:penicillin binding"/>
    <property type="evidence" value="ECO:0007669"/>
    <property type="project" value="InterPro"/>
</dbReference>
<dbReference type="Gene3D" id="3.90.1310.10">
    <property type="entry name" value="Penicillin-binding protein 2a (Domain 2)"/>
    <property type="match status" value="1"/>
</dbReference>
<evidence type="ECO:0000256" key="11">
    <source>
        <dbReference type="SAM" id="Phobius"/>
    </source>
</evidence>
<dbReference type="InterPro" id="IPR036138">
    <property type="entry name" value="PBP_dimer_sf"/>
</dbReference>
<comment type="subcellular location">
    <subcellularLocation>
        <location evidence="1">Cell membrane</location>
        <topology evidence="1">Single-pass membrane protein</topology>
    </subcellularLocation>
</comment>
<dbReference type="Proteomes" id="UP000190409">
    <property type="component" value="Unassembled WGS sequence"/>
</dbReference>
<keyword evidence="5" id="KW-0133">Cell shape</keyword>
<feature type="region of interest" description="Disordered" evidence="10">
    <location>
        <begin position="695"/>
        <end position="714"/>
    </location>
</feature>
<evidence type="ECO:0000256" key="4">
    <source>
        <dbReference type="ARBA" id="ARBA00022692"/>
    </source>
</evidence>
<evidence type="ECO:0000256" key="6">
    <source>
        <dbReference type="ARBA" id="ARBA00022984"/>
    </source>
</evidence>
<evidence type="ECO:0000259" key="12">
    <source>
        <dbReference type="Pfam" id="PF00905"/>
    </source>
</evidence>
<keyword evidence="8 11" id="KW-0472">Membrane</keyword>
<comment type="caution">
    <text evidence="14">The sequence shown here is derived from an EMBL/GenBank/DDBJ whole genome shotgun (WGS) entry which is preliminary data.</text>
</comment>
<evidence type="ECO:0000256" key="10">
    <source>
        <dbReference type="SAM" id="MobiDB-lite"/>
    </source>
</evidence>
<dbReference type="EMBL" id="MUYF01000003">
    <property type="protein sequence ID" value="OOL80835.1"/>
    <property type="molecule type" value="Genomic_DNA"/>
</dbReference>
<dbReference type="Pfam" id="PF00905">
    <property type="entry name" value="Transpeptidase"/>
    <property type="match status" value="1"/>
</dbReference>
<dbReference type="GO" id="GO:0005886">
    <property type="term" value="C:plasma membrane"/>
    <property type="evidence" value="ECO:0007669"/>
    <property type="project" value="UniProtKB-SubCell"/>
</dbReference>
<reference evidence="14 15" key="1">
    <citation type="submission" date="2017-01" db="EMBL/GenBank/DDBJ databases">
        <title>Complete Genome Sequence of Dolosigranulum pigrum isolated from a Patient with interstitial lung disease.</title>
        <authorList>
            <person name="Mukhopadhyay R."/>
            <person name="Joaquin J."/>
            <person name="Hogue R."/>
            <person name="Fitzgerald S."/>
            <person name="Jospin G."/>
            <person name="Eisen J.A."/>
            <person name="Chaturvedi V."/>
        </authorList>
    </citation>
    <scope>NUCLEOTIDE SEQUENCE [LARGE SCALE GENOMIC DNA]</scope>
    <source>
        <strain evidence="14 15">15S00348</strain>
    </source>
</reference>
<proteinExistence type="inferred from homology"/>
<accession>A0A1S8KMX1</accession>
<dbReference type="GO" id="GO:0009252">
    <property type="term" value="P:peptidoglycan biosynthetic process"/>
    <property type="evidence" value="ECO:0007669"/>
    <property type="project" value="UniProtKB-KW"/>
</dbReference>
<dbReference type="InterPro" id="IPR001460">
    <property type="entry name" value="PCN-bd_Tpept"/>
</dbReference>
<feature type="transmembrane region" description="Helical" evidence="11">
    <location>
        <begin position="20"/>
        <end position="40"/>
    </location>
</feature>
<evidence type="ECO:0000256" key="7">
    <source>
        <dbReference type="ARBA" id="ARBA00022989"/>
    </source>
</evidence>
<gene>
    <name evidence="14" type="ORF">BWX42_02775</name>
</gene>
<organism evidence="14 15">
    <name type="scientific">Dolosigranulum pigrum</name>
    <dbReference type="NCBI Taxonomy" id="29394"/>
    <lineage>
        <taxon>Bacteria</taxon>
        <taxon>Bacillati</taxon>
        <taxon>Bacillota</taxon>
        <taxon>Bacilli</taxon>
        <taxon>Lactobacillales</taxon>
        <taxon>Carnobacteriaceae</taxon>
        <taxon>Dolosigranulum</taxon>
    </lineage>
</organism>
<evidence type="ECO:0000256" key="3">
    <source>
        <dbReference type="ARBA" id="ARBA00022475"/>
    </source>
</evidence>
<evidence type="ECO:0000256" key="8">
    <source>
        <dbReference type="ARBA" id="ARBA00023136"/>
    </source>
</evidence>
<dbReference type="PANTHER" id="PTHR30627:SF2">
    <property type="entry name" value="PEPTIDOGLYCAN D,D-TRANSPEPTIDASE MRDA"/>
    <property type="match status" value="1"/>
</dbReference>
<sequence length="714" mass="79933">MKTPEKKKRQLLKSHIPFRLNFLFFTIFMLFVVLILRLGYMQIIHGEDYQAEVDRTESTTIARPSARGEIYDANLRKLVANDARNTITYTRGPSTSVETMANIAYMLAEVIDMPHRTPFDEGDQQDMSERDMKDFYYAHHLEEMQERIDAHLAQQEEVNNLSYEESLALIKPEEIESFSEQQKEATVIFAKMNAAYALSTVNIKNEEVTDKELATVSEHLHMMPGVGTGTDWVRAYPEGNMLRSVLGTVSDERSGLPQSELEKYLAKGYSRNDRVGMSYLEEQYEEVLHGLKARVDIETNTEGDIINQQVRYPGQKGDNLIMTTDIDFQSEIETITTDVLQKQLGLNESAYIVAMNPQNGDILALAGKRRNSDGEIVDDAMGAINNAFEMGSVVKGATILSGYMDGVLTLDNNVIVDQPLQFSNSRSISSVFNRQGQVAVNDIEALKFSSNTYMAHIAMRMGGKWDYTHQEILSMDEELAINKLRSYYEQFGLGSETGVDLPSESIGQQGALSNSAQPLFLSFGQFDTYTPFQLGQYISTIANKGTRYAPRFISEVRGTNTETGNIGKLKTQIQPKILNQIDVEPEIFDRVHEGYRQVLFGGYGAGDAMFHDAPFTAGGKTGTAEATYWGMHENLRGEPVINQTFTAFAPFENPEIAIAVVLPYVSNSTPHTESAAIGRRVMDAYFATKAKKQEVSEDSNIEELEETATTEVTE</sequence>
<comment type="similarity">
    <text evidence="2">Belongs to the transpeptidase family.</text>
</comment>
<evidence type="ECO:0000313" key="15">
    <source>
        <dbReference type="Proteomes" id="UP000190409"/>
    </source>
</evidence>
<dbReference type="SUPFAM" id="SSF56519">
    <property type="entry name" value="Penicillin binding protein dimerisation domain"/>
    <property type="match status" value="1"/>
</dbReference>
<evidence type="ECO:0000256" key="9">
    <source>
        <dbReference type="ARBA" id="ARBA00023316"/>
    </source>
</evidence>
<keyword evidence="9" id="KW-0961">Cell wall biogenesis/degradation</keyword>
<name>A0A1S8KMX1_9LACT</name>
<keyword evidence="6" id="KW-0573">Peptidoglycan synthesis</keyword>
<dbReference type="Pfam" id="PF03717">
    <property type="entry name" value="PBP_dimer"/>
    <property type="match status" value="1"/>
</dbReference>
<evidence type="ECO:0000313" key="14">
    <source>
        <dbReference type="EMBL" id="OOL80835.1"/>
    </source>
</evidence>
<dbReference type="PANTHER" id="PTHR30627">
    <property type="entry name" value="PEPTIDOGLYCAN D,D-TRANSPEPTIDASE"/>
    <property type="match status" value="1"/>
</dbReference>
<keyword evidence="7 11" id="KW-1133">Transmembrane helix</keyword>
<keyword evidence="3" id="KW-1003">Cell membrane</keyword>
<protein>
    <submittedName>
        <fullName evidence="14">Penicillin-binding protein</fullName>
    </submittedName>
</protein>
<dbReference type="InterPro" id="IPR005311">
    <property type="entry name" value="PBP_dimer"/>
</dbReference>
<dbReference type="InterPro" id="IPR012338">
    <property type="entry name" value="Beta-lactam/transpept-like"/>
</dbReference>
<dbReference type="Gene3D" id="1.10.10.1230">
    <property type="entry name" value="Penicillin-binding protein, N-terminal non-catalytic domain, head sub-domain"/>
    <property type="match status" value="1"/>
</dbReference>
<feature type="domain" description="Penicillin-binding protein dimerisation" evidence="13">
    <location>
        <begin position="64"/>
        <end position="309"/>
    </location>
</feature>
<evidence type="ECO:0000256" key="2">
    <source>
        <dbReference type="ARBA" id="ARBA00007171"/>
    </source>
</evidence>
<feature type="compositionally biased region" description="Acidic residues" evidence="10">
    <location>
        <begin position="696"/>
        <end position="714"/>
    </location>
</feature>
<feature type="domain" description="Penicillin-binding protein transpeptidase" evidence="12">
    <location>
        <begin position="351"/>
        <end position="683"/>
    </location>
</feature>
<dbReference type="GO" id="GO:0071972">
    <property type="term" value="F:peptidoglycan L,D-transpeptidase activity"/>
    <property type="evidence" value="ECO:0007669"/>
    <property type="project" value="TreeGrafter"/>
</dbReference>
<evidence type="ECO:0000259" key="13">
    <source>
        <dbReference type="Pfam" id="PF03717"/>
    </source>
</evidence>
<dbReference type="GO" id="GO:0008360">
    <property type="term" value="P:regulation of cell shape"/>
    <property type="evidence" value="ECO:0007669"/>
    <property type="project" value="UniProtKB-KW"/>
</dbReference>
<dbReference type="InterPro" id="IPR050515">
    <property type="entry name" value="Beta-lactam/transpept"/>
</dbReference>
<dbReference type="SUPFAM" id="SSF56601">
    <property type="entry name" value="beta-lactamase/transpeptidase-like"/>
    <property type="match status" value="1"/>
</dbReference>
<keyword evidence="4 11" id="KW-0812">Transmembrane</keyword>
<dbReference type="AlphaFoldDB" id="A0A1S8KMX1"/>
<evidence type="ECO:0000256" key="1">
    <source>
        <dbReference type="ARBA" id="ARBA00004162"/>
    </source>
</evidence>